<reference evidence="4 5" key="1">
    <citation type="journal article" date="2018" name="Int. J. Syst. Evol. Microbiol.">
        <title>Glycomyces paridis sp. nov., isolated from the medicinal plant Paris polyphylla.</title>
        <authorList>
            <person name="Fang X.M."/>
            <person name="Bai J.L."/>
            <person name="Su J."/>
            <person name="Zhao L.L."/>
            <person name="Liu H.Y."/>
            <person name="Ma B.P."/>
            <person name="Zhang Y.Q."/>
            <person name="Yu L.Y."/>
        </authorList>
    </citation>
    <scope>NUCLEOTIDE SEQUENCE [LARGE SCALE GENOMIC DNA]</scope>
    <source>
        <strain evidence="4 5">CPCC 204357</strain>
    </source>
</reference>
<comment type="caution">
    <text evidence="4">The sequence shown here is derived from an EMBL/GenBank/DDBJ whole genome shotgun (WGS) entry which is preliminary data.</text>
</comment>
<dbReference type="CDD" id="cd04301">
    <property type="entry name" value="NAT_SF"/>
    <property type="match status" value="1"/>
</dbReference>
<name>A0A4S8PIW8_9ACTN</name>
<dbReference type="PANTHER" id="PTHR43877">
    <property type="entry name" value="AMINOALKYLPHOSPHONATE N-ACETYLTRANSFERASE-RELATED-RELATED"/>
    <property type="match status" value="1"/>
</dbReference>
<evidence type="ECO:0000313" key="5">
    <source>
        <dbReference type="Proteomes" id="UP000305792"/>
    </source>
</evidence>
<dbReference type="SUPFAM" id="SSF55729">
    <property type="entry name" value="Acyl-CoA N-acyltransferases (Nat)"/>
    <property type="match status" value="2"/>
</dbReference>
<protein>
    <submittedName>
        <fullName evidence="4">GNAT family N-acetyltransferase</fullName>
    </submittedName>
</protein>
<keyword evidence="5" id="KW-1185">Reference proteome</keyword>
<feature type="domain" description="N-acetyltransferase" evidence="3">
    <location>
        <begin position="4"/>
        <end position="191"/>
    </location>
</feature>
<dbReference type="OrthoDB" id="4119890at2"/>
<dbReference type="PROSITE" id="PS51186">
    <property type="entry name" value="GNAT"/>
    <property type="match status" value="1"/>
</dbReference>
<keyword evidence="1 4" id="KW-0808">Transferase</keyword>
<dbReference type="PANTHER" id="PTHR43877:SF1">
    <property type="entry name" value="ACETYLTRANSFERASE"/>
    <property type="match status" value="1"/>
</dbReference>
<evidence type="ECO:0000313" key="4">
    <source>
        <dbReference type="EMBL" id="THV30617.1"/>
    </source>
</evidence>
<organism evidence="4 5">
    <name type="scientific">Glycomyces paridis</name>
    <dbReference type="NCBI Taxonomy" id="2126555"/>
    <lineage>
        <taxon>Bacteria</taxon>
        <taxon>Bacillati</taxon>
        <taxon>Actinomycetota</taxon>
        <taxon>Actinomycetes</taxon>
        <taxon>Glycomycetales</taxon>
        <taxon>Glycomycetaceae</taxon>
        <taxon>Glycomyces</taxon>
    </lineage>
</organism>
<keyword evidence="2" id="KW-0012">Acyltransferase</keyword>
<gene>
    <name evidence="4" type="ORF">E9998_04310</name>
</gene>
<dbReference type="EMBL" id="STGX01000003">
    <property type="protein sequence ID" value="THV30617.1"/>
    <property type="molecule type" value="Genomic_DNA"/>
</dbReference>
<dbReference type="Pfam" id="PF00583">
    <property type="entry name" value="Acetyltransf_1"/>
    <property type="match status" value="1"/>
</dbReference>
<evidence type="ECO:0000256" key="1">
    <source>
        <dbReference type="ARBA" id="ARBA00022679"/>
    </source>
</evidence>
<accession>A0A4S8PIW8</accession>
<proteinExistence type="predicted"/>
<dbReference type="Gene3D" id="3.40.630.30">
    <property type="match status" value="1"/>
</dbReference>
<evidence type="ECO:0000256" key="2">
    <source>
        <dbReference type="ARBA" id="ARBA00023315"/>
    </source>
</evidence>
<dbReference type="InterPro" id="IPR000182">
    <property type="entry name" value="GNAT_dom"/>
</dbReference>
<evidence type="ECO:0000259" key="3">
    <source>
        <dbReference type="PROSITE" id="PS51186"/>
    </source>
</evidence>
<dbReference type="GO" id="GO:0016747">
    <property type="term" value="F:acyltransferase activity, transferring groups other than amino-acyl groups"/>
    <property type="evidence" value="ECO:0007669"/>
    <property type="project" value="InterPro"/>
</dbReference>
<dbReference type="AlphaFoldDB" id="A0A4S8PIW8"/>
<dbReference type="RefSeq" id="WP_136528481.1">
    <property type="nucleotide sequence ID" value="NZ_STGX01000003.1"/>
</dbReference>
<dbReference type="InterPro" id="IPR050832">
    <property type="entry name" value="Bact_Acetyltransf"/>
</dbReference>
<dbReference type="Proteomes" id="UP000305792">
    <property type="component" value="Unassembled WGS sequence"/>
</dbReference>
<sequence>MRIIEFDKARPDLIDRTFALLTAAHEADTPENPEPVERFYKTMFTHLFPGRRKHWFAAVETGDDGEEHVIGLGRVNFFLDENQDFATFAVTVHPGHRRRGHGAALLAHVERFCAEQGRTTVVTAVPMYWENGPERDETGARALERRGYTRALTTVNRRSPAAPFGADEETRRYDEARAKAGDAYELRQWAGPVPDDLLITMCRMETMIMSEIPLGELDLQPEQVDAKKLRGREAVNAAEGRVNVHSVAVDRSTGEVVAWTEIGVDEGDHADGHQGITIVDPAHRGHRLGLLLKLANLRQLRERFPHVAWIWTDNADVNAPMIAINELLGYATVDANAEYQRKLEAPSA</sequence>
<dbReference type="InterPro" id="IPR016181">
    <property type="entry name" value="Acyl_CoA_acyltransferase"/>
</dbReference>